<dbReference type="RefSeq" id="WP_097803141.1">
    <property type="nucleotide sequence ID" value="NZ_FXYH01000002.1"/>
</dbReference>
<dbReference type="EMBL" id="FXYH01000002">
    <property type="protein sequence ID" value="SMX35775.1"/>
    <property type="molecule type" value="Genomic_DNA"/>
</dbReference>
<reference evidence="2 3" key="1">
    <citation type="submission" date="2017-05" db="EMBL/GenBank/DDBJ databases">
        <authorList>
            <person name="Song R."/>
            <person name="Chenine A.L."/>
            <person name="Ruprecht R.M."/>
        </authorList>
    </citation>
    <scope>NUCLEOTIDE SEQUENCE [LARGE SCALE GENOMIC DNA]</scope>
    <source>
        <strain evidence="2 3">CECT 8663</strain>
    </source>
</reference>
<gene>
    <name evidence="2" type="ORF">PEV8663_00589</name>
</gene>
<dbReference type="AlphaFoldDB" id="A0A238JYP3"/>
<name>A0A238JYP3_9RHOB</name>
<keyword evidence="1" id="KW-0812">Transmembrane</keyword>
<protein>
    <recommendedName>
        <fullName evidence="4">Holin</fullName>
    </recommendedName>
</protein>
<accession>A0A238JYP3</accession>
<evidence type="ECO:0008006" key="4">
    <source>
        <dbReference type="Google" id="ProtNLM"/>
    </source>
</evidence>
<feature type="transmembrane region" description="Helical" evidence="1">
    <location>
        <begin position="30"/>
        <end position="48"/>
    </location>
</feature>
<keyword evidence="3" id="KW-1185">Reference proteome</keyword>
<evidence type="ECO:0000313" key="3">
    <source>
        <dbReference type="Proteomes" id="UP000220836"/>
    </source>
</evidence>
<organism evidence="2 3">
    <name type="scientific">Pelagimonas varians</name>
    <dbReference type="NCBI Taxonomy" id="696760"/>
    <lineage>
        <taxon>Bacteria</taxon>
        <taxon>Pseudomonadati</taxon>
        <taxon>Pseudomonadota</taxon>
        <taxon>Alphaproteobacteria</taxon>
        <taxon>Rhodobacterales</taxon>
        <taxon>Roseobacteraceae</taxon>
        <taxon>Pelagimonas</taxon>
    </lineage>
</organism>
<sequence>MDDKVGGVISSTTWSGAAMAITGTLTLTDWMAVVGCFCAVGGYISNVLHKREMRRLARLEIELKYGTKD</sequence>
<proteinExistence type="predicted"/>
<evidence type="ECO:0000313" key="2">
    <source>
        <dbReference type="EMBL" id="SMX35775.1"/>
    </source>
</evidence>
<keyword evidence="1" id="KW-1133">Transmembrane helix</keyword>
<dbReference type="Pfam" id="PF16080">
    <property type="entry name" value="Phage_holin_2_3"/>
    <property type="match status" value="1"/>
</dbReference>
<dbReference type="Proteomes" id="UP000220836">
    <property type="component" value="Unassembled WGS sequence"/>
</dbReference>
<evidence type="ECO:0000256" key="1">
    <source>
        <dbReference type="SAM" id="Phobius"/>
    </source>
</evidence>
<dbReference type="InterPro" id="IPR032118">
    <property type="entry name" value="Phage_holin_HP1"/>
</dbReference>
<keyword evidence="1" id="KW-0472">Membrane</keyword>